<proteinExistence type="predicted"/>
<dbReference type="OrthoDB" id="1909293at2759"/>
<dbReference type="Pfam" id="PF03181">
    <property type="entry name" value="BURP"/>
    <property type="match status" value="1"/>
</dbReference>
<dbReference type="SMART" id="SM01045">
    <property type="entry name" value="BURP"/>
    <property type="match status" value="1"/>
</dbReference>
<dbReference type="InterPro" id="IPR044816">
    <property type="entry name" value="BURP"/>
</dbReference>
<dbReference type="PROSITE" id="PS51277">
    <property type="entry name" value="BURP"/>
    <property type="match status" value="1"/>
</dbReference>
<dbReference type="AlphaFoldDB" id="A0A830C8C9"/>
<keyword evidence="3" id="KW-1185">Reference proteome</keyword>
<accession>A0A830C8C9</accession>
<dbReference type="EMBL" id="BMAC01000386">
    <property type="protein sequence ID" value="GFP95406.1"/>
    <property type="molecule type" value="Genomic_DNA"/>
</dbReference>
<evidence type="ECO:0000313" key="3">
    <source>
        <dbReference type="Proteomes" id="UP000653305"/>
    </source>
</evidence>
<evidence type="ECO:0000259" key="1">
    <source>
        <dbReference type="PROSITE" id="PS51277"/>
    </source>
</evidence>
<dbReference type="PANTHER" id="PTHR31236">
    <property type="entry name" value="BURP DOMAIN PROTEIN USPL1-LIKE"/>
    <property type="match status" value="1"/>
</dbReference>
<comment type="caution">
    <text evidence="2">The sequence shown here is derived from an EMBL/GenBank/DDBJ whole genome shotgun (WGS) entry which is preliminary data.</text>
</comment>
<name>A0A830C8C9_9LAMI</name>
<dbReference type="PANTHER" id="PTHR31236:SF41">
    <property type="entry name" value="BURP DOMAIN PROTEIN USPL1"/>
    <property type="match status" value="1"/>
</dbReference>
<protein>
    <submittedName>
        <fullName evidence="2">Burp domain-containing protein 17</fullName>
    </submittedName>
</protein>
<sequence>MFFHYNTLKAGKKMPFYFPTKDPSTSPHLLSRQESNSIPFSTSQFHSILEFFSFPETSTQALAMKTTLQHCEFPPFKGETKFCATSLESMLDSIRGIFGFNSKFKIITTNYLSDSISSTPLQNYTIIKLPTGISARKIIACHLLPYPYAVFYCHGQDSDNKLYKVLLAGEDGRRVEAAAICHMDTTEWDPRHVAFQVSEMVPDGSPVCHVFPADNLVWVPLS</sequence>
<gene>
    <name evidence="2" type="ORF">PHJA_001684900</name>
</gene>
<dbReference type="Proteomes" id="UP000653305">
    <property type="component" value="Unassembled WGS sequence"/>
</dbReference>
<feature type="domain" description="BURP" evidence="1">
    <location>
        <begin position="2"/>
        <end position="221"/>
    </location>
</feature>
<evidence type="ECO:0000313" key="2">
    <source>
        <dbReference type="EMBL" id="GFP95406.1"/>
    </source>
</evidence>
<reference evidence="2" key="1">
    <citation type="submission" date="2020-07" db="EMBL/GenBank/DDBJ databases">
        <title>Ethylene signaling mediates host invasion by parasitic plants.</title>
        <authorList>
            <person name="Yoshida S."/>
        </authorList>
    </citation>
    <scope>NUCLEOTIDE SEQUENCE</scope>
    <source>
        <strain evidence="2">Okayama</strain>
    </source>
</reference>
<organism evidence="2 3">
    <name type="scientific">Phtheirospermum japonicum</name>
    <dbReference type="NCBI Taxonomy" id="374723"/>
    <lineage>
        <taxon>Eukaryota</taxon>
        <taxon>Viridiplantae</taxon>
        <taxon>Streptophyta</taxon>
        <taxon>Embryophyta</taxon>
        <taxon>Tracheophyta</taxon>
        <taxon>Spermatophyta</taxon>
        <taxon>Magnoliopsida</taxon>
        <taxon>eudicotyledons</taxon>
        <taxon>Gunneridae</taxon>
        <taxon>Pentapetalae</taxon>
        <taxon>asterids</taxon>
        <taxon>lamiids</taxon>
        <taxon>Lamiales</taxon>
        <taxon>Orobanchaceae</taxon>
        <taxon>Orobanchaceae incertae sedis</taxon>
        <taxon>Phtheirospermum</taxon>
    </lineage>
</organism>
<dbReference type="InterPro" id="IPR004873">
    <property type="entry name" value="BURP_dom"/>
</dbReference>